<dbReference type="InterPro" id="IPR003148">
    <property type="entry name" value="RCK_N"/>
</dbReference>
<evidence type="ECO:0000259" key="7">
    <source>
        <dbReference type="PROSITE" id="PS51201"/>
    </source>
</evidence>
<dbReference type="Pfam" id="PF02080">
    <property type="entry name" value="TrkA_C"/>
    <property type="match status" value="1"/>
</dbReference>
<dbReference type="InterPro" id="IPR036721">
    <property type="entry name" value="RCK_C_sf"/>
</dbReference>
<keyword evidence="2" id="KW-0813">Transport</keyword>
<sequence>MKILILGAGRVGSTVAESLVSEANDITVVDIAANQLALLQDRFDLRTVAGNASHPSVLKRAGAEDTDMVLAVTESDEINLVACKIAASLFNIPTKIARIRASDFLKHPDIFSQKNFCVDYAIYPEQILTEYIEKLIEFPEALQVLDFASGKVSLVAVRALQGRPLVGHQLQTLRKHIPNIDTRVAAIFRKDRPIIPEGSSAIEEGDEVFFIAATQDIRVVMSELRSMDKPVKRVMIGGGGKIGRRLAEALEKEYQVRIIERDGKICELLSQELHYALVLHGDITDEELLEDENVAEMDVFCALTNDDENNIMASLLAKRLGARKVIALINRSVYVDLVQSSGIDIAISPAQVTIGSLLAYVRQGDVAAVHSLRRGAAEALELVAHGDSQSSNIVGRKIEDIKLPKGATIGAIVRGLPPQNKRWLSTGAIEESNNAKDWDKARVIIAHHDTVIESEDHVILFVINKKMIRQIERLFQVSASFL</sequence>
<protein>
    <recommendedName>
        <fullName evidence="1">Trk system potassium uptake protein TrkA</fullName>
    </recommendedName>
</protein>
<organism evidence="9 11">
    <name type="scientific">Nitrosomonas communis</name>
    <dbReference type="NCBI Taxonomy" id="44574"/>
    <lineage>
        <taxon>Bacteria</taxon>
        <taxon>Pseudomonadati</taxon>
        <taxon>Pseudomonadota</taxon>
        <taxon>Betaproteobacteria</taxon>
        <taxon>Nitrosomonadales</taxon>
        <taxon>Nitrosomonadaceae</taxon>
        <taxon>Nitrosomonas</taxon>
    </lineage>
</organism>
<reference evidence="10 12" key="3">
    <citation type="submission" date="2019-07" db="EMBL/GenBank/DDBJ databases">
        <title>Active sludge and wastewater microbial communities from Klosterneuburg, Austria.</title>
        <authorList>
            <person name="Wagner M."/>
        </authorList>
    </citation>
    <scope>NUCLEOTIDE SEQUENCE [LARGE SCALE GENOMIC DNA]</scope>
    <source>
        <strain evidence="10 12">Nm2</strain>
    </source>
</reference>
<reference evidence="11" key="1">
    <citation type="submission" date="2015-05" db="EMBL/GenBank/DDBJ databases">
        <title>Draft genome of Nitrosomonas communis strain Nm2.</title>
        <authorList>
            <person name="Kozlowski J.A."/>
            <person name="Kits K.D."/>
            <person name="Stein L.Y."/>
        </authorList>
    </citation>
    <scope>NUCLEOTIDE SEQUENCE [LARGE SCALE GENOMIC DNA]</scope>
    <source>
        <strain evidence="11">Nm2</strain>
    </source>
</reference>
<dbReference type="Proteomes" id="UP000034156">
    <property type="component" value="Chromosome"/>
</dbReference>
<proteinExistence type="predicted"/>
<dbReference type="InterPro" id="IPR006037">
    <property type="entry name" value="RCK_C"/>
</dbReference>
<name>A0A0F7KGZ8_9PROT</name>
<dbReference type="KEGG" id="nco:AAW31_11990"/>
<keyword evidence="5" id="KW-0520">NAD</keyword>
<keyword evidence="3" id="KW-0633">Potassium transport</keyword>
<dbReference type="EMBL" id="VNHT01000015">
    <property type="protein sequence ID" value="TYP90093.1"/>
    <property type="molecule type" value="Genomic_DNA"/>
</dbReference>
<dbReference type="FunFam" id="3.30.70.1450:FF:000001">
    <property type="entry name" value="Trk system potassium transporter TrkA"/>
    <property type="match status" value="1"/>
</dbReference>
<dbReference type="Proteomes" id="UP000324176">
    <property type="component" value="Unassembled WGS sequence"/>
</dbReference>
<keyword evidence="11" id="KW-1185">Reference proteome</keyword>
<evidence type="ECO:0000256" key="5">
    <source>
        <dbReference type="ARBA" id="ARBA00023027"/>
    </source>
</evidence>
<feature type="domain" description="RCK N-terminal" evidence="7">
    <location>
        <begin position="1"/>
        <end position="122"/>
    </location>
</feature>
<dbReference type="RefSeq" id="WP_046850401.1">
    <property type="nucleotide sequence ID" value="NZ_CP011451.1"/>
</dbReference>
<reference evidence="9 11" key="2">
    <citation type="journal article" date="2016" name="Genome Announc.">
        <title>Genome Sequence of Nitrosomonas communis Strain Nm2, a Mesophilic Ammonia-Oxidizing Bacterium Isolated from Mediterranean Soil.</title>
        <authorList>
            <person name="Kozlowski J.A."/>
            <person name="Kits K.D."/>
            <person name="Stein L.Y."/>
        </authorList>
    </citation>
    <scope>NUCLEOTIDE SEQUENCE [LARGE SCALE GENOMIC DNA]</scope>
    <source>
        <strain evidence="9 11">Nm2</strain>
    </source>
</reference>
<dbReference type="NCBIfam" id="NF007032">
    <property type="entry name" value="PRK09496.1-4"/>
    <property type="match status" value="1"/>
</dbReference>
<dbReference type="PRINTS" id="PR00335">
    <property type="entry name" value="KUPTAKETRKA"/>
</dbReference>
<keyword evidence="4" id="KW-0630">Potassium</keyword>
<evidence type="ECO:0000259" key="8">
    <source>
        <dbReference type="PROSITE" id="PS51202"/>
    </source>
</evidence>
<dbReference type="Gene3D" id="3.40.50.720">
    <property type="entry name" value="NAD(P)-binding Rossmann-like Domain"/>
    <property type="match status" value="2"/>
</dbReference>
<evidence type="ECO:0000256" key="4">
    <source>
        <dbReference type="ARBA" id="ARBA00022958"/>
    </source>
</evidence>
<dbReference type="SUPFAM" id="SSF51735">
    <property type="entry name" value="NAD(P)-binding Rossmann-fold domains"/>
    <property type="match status" value="2"/>
</dbReference>
<dbReference type="OrthoDB" id="9775180at2"/>
<dbReference type="PROSITE" id="PS51201">
    <property type="entry name" value="RCK_N"/>
    <property type="match status" value="2"/>
</dbReference>
<evidence type="ECO:0000313" key="12">
    <source>
        <dbReference type="Proteomes" id="UP000324176"/>
    </source>
</evidence>
<dbReference type="AlphaFoldDB" id="A0A0F7KGZ8"/>
<dbReference type="FunFam" id="3.40.50.720:FF:000042">
    <property type="entry name" value="Trk system potassium transporter TrkA"/>
    <property type="match status" value="1"/>
</dbReference>
<feature type="domain" description="RCK C-terminal" evidence="8">
    <location>
        <begin position="142"/>
        <end position="226"/>
    </location>
</feature>
<dbReference type="InterPro" id="IPR006036">
    <property type="entry name" value="K_uptake_TrkA"/>
</dbReference>
<feature type="domain" description="RCK N-terminal" evidence="7">
    <location>
        <begin position="231"/>
        <end position="347"/>
    </location>
</feature>
<dbReference type="GO" id="GO:0005886">
    <property type="term" value="C:plasma membrane"/>
    <property type="evidence" value="ECO:0007669"/>
    <property type="project" value="InterPro"/>
</dbReference>
<dbReference type="InterPro" id="IPR050721">
    <property type="entry name" value="Trk_Ktr_HKT_K-transport"/>
</dbReference>
<gene>
    <name evidence="9" type="primary">trkA</name>
    <name evidence="9" type="ORF">AAW31_11990</name>
    <name evidence="10" type="ORF">BCL69_101530</name>
</gene>
<dbReference type="PROSITE" id="PS51202">
    <property type="entry name" value="RCK_C"/>
    <property type="match status" value="2"/>
</dbReference>
<evidence type="ECO:0000256" key="3">
    <source>
        <dbReference type="ARBA" id="ARBA00022538"/>
    </source>
</evidence>
<feature type="domain" description="RCK C-terminal" evidence="8">
    <location>
        <begin position="367"/>
        <end position="477"/>
    </location>
</feature>
<dbReference type="EMBL" id="CP011451">
    <property type="protein sequence ID" value="AKH38353.1"/>
    <property type="molecule type" value="Genomic_DNA"/>
</dbReference>
<evidence type="ECO:0000313" key="9">
    <source>
        <dbReference type="EMBL" id="AKH38353.1"/>
    </source>
</evidence>
<dbReference type="NCBIfam" id="NF007030">
    <property type="entry name" value="PRK09496.1-1"/>
    <property type="match status" value="1"/>
</dbReference>
<dbReference type="NCBIfam" id="NF007031">
    <property type="entry name" value="PRK09496.1-2"/>
    <property type="match status" value="1"/>
</dbReference>
<dbReference type="SUPFAM" id="SSF116726">
    <property type="entry name" value="TrkA C-terminal domain-like"/>
    <property type="match status" value="1"/>
</dbReference>
<accession>A0A0F7KGZ8</accession>
<evidence type="ECO:0000313" key="10">
    <source>
        <dbReference type="EMBL" id="TYP90093.1"/>
    </source>
</evidence>
<evidence type="ECO:0000256" key="2">
    <source>
        <dbReference type="ARBA" id="ARBA00022448"/>
    </source>
</evidence>
<dbReference type="Pfam" id="PF02254">
    <property type="entry name" value="TrkA_N"/>
    <property type="match status" value="2"/>
</dbReference>
<dbReference type="InterPro" id="IPR036291">
    <property type="entry name" value="NAD(P)-bd_dom_sf"/>
</dbReference>
<evidence type="ECO:0000256" key="1">
    <source>
        <dbReference type="ARBA" id="ARBA00017378"/>
    </source>
</evidence>
<dbReference type="PANTHER" id="PTHR43833">
    <property type="entry name" value="POTASSIUM CHANNEL PROTEIN 2-RELATED-RELATED"/>
    <property type="match status" value="1"/>
</dbReference>
<evidence type="ECO:0000256" key="6">
    <source>
        <dbReference type="ARBA" id="ARBA00023065"/>
    </source>
</evidence>
<keyword evidence="6" id="KW-0406">Ion transport</keyword>
<evidence type="ECO:0000313" key="11">
    <source>
        <dbReference type="Proteomes" id="UP000034156"/>
    </source>
</evidence>
<dbReference type="PATRIC" id="fig|44574.3.peg.2916"/>
<dbReference type="Gene3D" id="3.30.70.1450">
    <property type="entry name" value="Regulator of K+ conductance, C-terminal domain"/>
    <property type="match status" value="2"/>
</dbReference>
<dbReference type="GO" id="GO:0015079">
    <property type="term" value="F:potassium ion transmembrane transporter activity"/>
    <property type="evidence" value="ECO:0007669"/>
    <property type="project" value="InterPro"/>
</dbReference>
<dbReference type="NCBIfam" id="NF007039">
    <property type="entry name" value="PRK09496.3-2"/>
    <property type="match status" value="1"/>
</dbReference>
<dbReference type="PANTHER" id="PTHR43833:SF5">
    <property type="entry name" value="TRK SYSTEM POTASSIUM UPTAKE PROTEIN TRKA"/>
    <property type="match status" value="1"/>
</dbReference>